<dbReference type="AlphaFoldDB" id="A0A182SK31"/>
<sequence>MVSIKIEQMEADARMGLLEASPAPIGIIEPEEGGILTPPSSNRKSLETIGVGGGVGGVGGVMTAVSVVVSSPPSSNRKPLETVGGSGAVAPSENMVNVLKIKDTTVTAAGTWSTC</sequence>
<evidence type="ECO:0000313" key="2">
    <source>
        <dbReference type="Proteomes" id="UP000075901"/>
    </source>
</evidence>
<reference evidence="2" key="1">
    <citation type="submission" date="2013-09" db="EMBL/GenBank/DDBJ databases">
        <title>The Genome Sequence of Anopheles maculatus species B.</title>
        <authorList>
            <consortium name="The Broad Institute Genomics Platform"/>
            <person name="Neafsey D.E."/>
            <person name="Besansky N."/>
            <person name="Howell P."/>
            <person name="Walton C."/>
            <person name="Young S.K."/>
            <person name="Zeng Q."/>
            <person name="Gargeya S."/>
            <person name="Fitzgerald M."/>
            <person name="Haas B."/>
            <person name="Abouelleil A."/>
            <person name="Allen A.W."/>
            <person name="Alvarado L."/>
            <person name="Arachchi H.M."/>
            <person name="Berlin A.M."/>
            <person name="Chapman S.B."/>
            <person name="Gainer-Dewar J."/>
            <person name="Goldberg J."/>
            <person name="Griggs A."/>
            <person name="Gujja S."/>
            <person name="Hansen M."/>
            <person name="Howarth C."/>
            <person name="Imamovic A."/>
            <person name="Ireland A."/>
            <person name="Larimer J."/>
            <person name="McCowan C."/>
            <person name="Murphy C."/>
            <person name="Pearson M."/>
            <person name="Poon T.W."/>
            <person name="Priest M."/>
            <person name="Roberts A."/>
            <person name="Saif S."/>
            <person name="Shea T."/>
            <person name="Sisk P."/>
            <person name="Sykes S."/>
            <person name="Wortman J."/>
            <person name="Nusbaum C."/>
            <person name="Birren B."/>
        </authorList>
    </citation>
    <scope>NUCLEOTIDE SEQUENCE [LARGE SCALE GENOMIC DNA]</scope>
    <source>
        <strain evidence="2">maculatus3</strain>
    </source>
</reference>
<dbReference type="EnsemblMetazoa" id="AMAM008338-RA">
    <property type="protein sequence ID" value="AMAM008338-PA"/>
    <property type="gene ID" value="AMAM008338"/>
</dbReference>
<reference evidence="1" key="2">
    <citation type="submission" date="2020-05" db="UniProtKB">
        <authorList>
            <consortium name="EnsemblMetazoa"/>
        </authorList>
    </citation>
    <scope>IDENTIFICATION</scope>
    <source>
        <strain evidence="1">maculatus3</strain>
    </source>
</reference>
<dbReference type="Proteomes" id="UP000075901">
    <property type="component" value="Unassembled WGS sequence"/>
</dbReference>
<protein>
    <submittedName>
        <fullName evidence="1">Uncharacterized protein</fullName>
    </submittedName>
</protein>
<organism evidence="1 2">
    <name type="scientific">Anopheles maculatus</name>
    <dbReference type="NCBI Taxonomy" id="74869"/>
    <lineage>
        <taxon>Eukaryota</taxon>
        <taxon>Metazoa</taxon>
        <taxon>Ecdysozoa</taxon>
        <taxon>Arthropoda</taxon>
        <taxon>Hexapoda</taxon>
        <taxon>Insecta</taxon>
        <taxon>Pterygota</taxon>
        <taxon>Neoptera</taxon>
        <taxon>Endopterygota</taxon>
        <taxon>Diptera</taxon>
        <taxon>Nematocera</taxon>
        <taxon>Culicoidea</taxon>
        <taxon>Culicidae</taxon>
        <taxon>Anophelinae</taxon>
        <taxon>Anopheles</taxon>
        <taxon>Anopheles maculatus group</taxon>
    </lineage>
</organism>
<evidence type="ECO:0000313" key="1">
    <source>
        <dbReference type="EnsemblMetazoa" id="AMAM008338-PA"/>
    </source>
</evidence>
<accession>A0A182SK31</accession>
<dbReference type="VEuPathDB" id="VectorBase:AMAM008338"/>
<proteinExistence type="predicted"/>
<keyword evidence="2" id="KW-1185">Reference proteome</keyword>
<name>A0A182SK31_9DIPT</name>